<accession>A0A0F9LED3</accession>
<protein>
    <submittedName>
        <fullName evidence="1">Uncharacterized protein</fullName>
    </submittedName>
</protein>
<dbReference type="EMBL" id="LAZR01011273">
    <property type="protein sequence ID" value="KKM62545.1"/>
    <property type="molecule type" value="Genomic_DNA"/>
</dbReference>
<evidence type="ECO:0000313" key="1">
    <source>
        <dbReference type="EMBL" id="KKM62545.1"/>
    </source>
</evidence>
<organism evidence="1">
    <name type="scientific">marine sediment metagenome</name>
    <dbReference type="NCBI Taxonomy" id="412755"/>
    <lineage>
        <taxon>unclassified sequences</taxon>
        <taxon>metagenomes</taxon>
        <taxon>ecological metagenomes</taxon>
    </lineage>
</organism>
<proteinExistence type="predicted"/>
<gene>
    <name evidence="1" type="ORF">LCGC14_1520650</name>
</gene>
<name>A0A0F9LED3_9ZZZZ</name>
<reference evidence="1" key="1">
    <citation type="journal article" date="2015" name="Nature">
        <title>Complex archaea that bridge the gap between prokaryotes and eukaryotes.</title>
        <authorList>
            <person name="Spang A."/>
            <person name="Saw J.H."/>
            <person name="Jorgensen S.L."/>
            <person name="Zaremba-Niedzwiedzka K."/>
            <person name="Martijn J."/>
            <person name="Lind A.E."/>
            <person name="van Eijk R."/>
            <person name="Schleper C."/>
            <person name="Guy L."/>
            <person name="Ettema T.J."/>
        </authorList>
    </citation>
    <scope>NUCLEOTIDE SEQUENCE</scope>
</reference>
<sequence length="99" mass="10668">MPDNDNNTAREVALSLASNCTHYSGIALDHPDTYMAVACYECITDALSKLAAMLEAGQALVDADREYHGSFENRSPYIDKVGAAVRAMEAALETARTPD</sequence>
<dbReference type="AlphaFoldDB" id="A0A0F9LED3"/>
<comment type="caution">
    <text evidence="1">The sequence shown here is derived from an EMBL/GenBank/DDBJ whole genome shotgun (WGS) entry which is preliminary data.</text>
</comment>